<dbReference type="STRING" id="29529.SAMN04488122_3303"/>
<evidence type="ECO:0000313" key="2">
    <source>
        <dbReference type="Proteomes" id="UP000199310"/>
    </source>
</evidence>
<accession>A0A1I0RSM8</accession>
<dbReference type="OrthoDB" id="679620at2"/>
<evidence type="ECO:0000313" key="1">
    <source>
        <dbReference type="EMBL" id="SEW44166.1"/>
    </source>
</evidence>
<name>A0A1I0RSM8_9BACT</name>
<proteinExistence type="predicted"/>
<reference evidence="2" key="1">
    <citation type="submission" date="2016-10" db="EMBL/GenBank/DDBJ databases">
        <authorList>
            <person name="Varghese N."/>
            <person name="Submissions S."/>
        </authorList>
    </citation>
    <scope>NUCLEOTIDE SEQUENCE [LARGE SCALE GENOMIC DNA]</scope>
    <source>
        <strain evidence="2">DSM 3695</strain>
    </source>
</reference>
<dbReference type="EMBL" id="FOJG01000001">
    <property type="protein sequence ID" value="SEW44166.1"/>
    <property type="molecule type" value="Genomic_DNA"/>
</dbReference>
<gene>
    <name evidence="1" type="ORF">SAMN04488122_3303</name>
</gene>
<sequence>MQKERRYIYKPFQQLLSVLLLLLFLSVPVVQAFHHHHKAATEQTTDDQEDVSTTVNKCPLCEYADHSQGKVLHLSYPPIVVVPLPEPVVLGIRVYARIYKFTLQGFSNKGPPSFAFIA</sequence>
<evidence type="ECO:0008006" key="3">
    <source>
        <dbReference type="Google" id="ProtNLM"/>
    </source>
</evidence>
<keyword evidence="2" id="KW-1185">Reference proteome</keyword>
<dbReference type="AlphaFoldDB" id="A0A1I0RSM8"/>
<dbReference type="RefSeq" id="WP_089896524.1">
    <property type="nucleotide sequence ID" value="NZ_FOJG01000001.1"/>
</dbReference>
<protein>
    <recommendedName>
        <fullName evidence="3">DUF2946 domain-containing protein</fullName>
    </recommendedName>
</protein>
<dbReference type="Proteomes" id="UP000199310">
    <property type="component" value="Unassembled WGS sequence"/>
</dbReference>
<organism evidence="1 2">
    <name type="scientific">Chitinophaga arvensicola</name>
    <dbReference type="NCBI Taxonomy" id="29529"/>
    <lineage>
        <taxon>Bacteria</taxon>
        <taxon>Pseudomonadati</taxon>
        <taxon>Bacteroidota</taxon>
        <taxon>Chitinophagia</taxon>
        <taxon>Chitinophagales</taxon>
        <taxon>Chitinophagaceae</taxon>
        <taxon>Chitinophaga</taxon>
    </lineage>
</organism>